<keyword evidence="5" id="KW-1185">Reference proteome</keyword>
<keyword evidence="2" id="KW-0809">Transit peptide</keyword>
<dbReference type="InterPro" id="IPR042272">
    <property type="entry name" value="ATP12_ATP_synth-F1-assembly_N"/>
</dbReference>
<dbReference type="Gene3D" id="3.30.2180.10">
    <property type="entry name" value="ATP12-like"/>
    <property type="match status" value="1"/>
</dbReference>
<proteinExistence type="inferred from homology"/>
<dbReference type="PANTHER" id="PTHR21013">
    <property type="entry name" value="ATP SYNTHASE MITOCHONDRIAL F1 COMPLEX ASSEMBLY FACTOR 2/ATP12 PROTEIN, MITOCHONDRIAL PRECURSOR"/>
    <property type="match status" value="1"/>
</dbReference>
<evidence type="ECO:0000256" key="3">
    <source>
        <dbReference type="ARBA" id="ARBA00023186"/>
    </source>
</evidence>
<keyword evidence="3" id="KW-0143">Chaperone</keyword>
<reference evidence="4 5" key="1">
    <citation type="submission" date="2024-03" db="EMBL/GenBank/DDBJ databases">
        <authorList>
            <person name="Jo J.-H."/>
        </authorList>
    </citation>
    <scope>NUCLEOTIDE SEQUENCE [LARGE SCALE GENOMIC DNA]</scope>
    <source>
        <strain evidence="4 5">AS3R-12</strain>
    </source>
</reference>
<comment type="similarity">
    <text evidence="1">Belongs to the ATP12 family.</text>
</comment>
<evidence type="ECO:0000256" key="1">
    <source>
        <dbReference type="ARBA" id="ARBA00008231"/>
    </source>
</evidence>
<dbReference type="Proteomes" id="UP001379235">
    <property type="component" value="Unassembled WGS sequence"/>
</dbReference>
<organism evidence="4 5">
    <name type="scientific">Novosphingobium aquae</name>
    <dbReference type="NCBI Taxonomy" id="3133435"/>
    <lineage>
        <taxon>Bacteria</taxon>
        <taxon>Pseudomonadati</taxon>
        <taxon>Pseudomonadota</taxon>
        <taxon>Alphaproteobacteria</taxon>
        <taxon>Sphingomonadales</taxon>
        <taxon>Sphingomonadaceae</taxon>
        <taxon>Novosphingobium</taxon>
    </lineage>
</organism>
<evidence type="ECO:0000256" key="2">
    <source>
        <dbReference type="ARBA" id="ARBA00022946"/>
    </source>
</evidence>
<name>A0ABU8S2Y3_9SPHN</name>
<comment type="caution">
    <text evidence="4">The sequence shown here is derived from an EMBL/GenBank/DDBJ whole genome shotgun (WGS) entry which is preliminary data.</text>
</comment>
<dbReference type="Gene3D" id="1.10.3580.10">
    <property type="entry name" value="ATP12 ATPase"/>
    <property type="match status" value="1"/>
</dbReference>
<gene>
    <name evidence="4" type="ORF">WG900_00090</name>
</gene>
<dbReference type="SUPFAM" id="SSF160909">
    <property type="entry name" value="ATP12-like"/>
    <property type="match status" value="1"/>
</dbReference>
<dbReference type="Pfam" id="PF07542">
    <property type="entry name" value="ATP12"/>
    <property type="match status" value="1"/>
</dbReference>
<dbReference type="PANTHER" id="PTHR21013:SF10">
    <property type="entry name" value="ATP SYNTHASE MITOCHONDRIAL F1 COMPLEX ASSEMBLY FACTOR 2"/>
    <property type="match status" value="1"/>
</dbReference>
<dbReference type="InterPro" id="IPR023335">
    <property type="entry name" value="ATP12_ortho_dom_sf"/>
</dbReference>
<dbReference type="EMBL" id="JBBHJY010000001">
    <property type="protein sequence ID" value="MEJ6008307.1"/>
    <property type="molecule type" value="Genomic_DNA"/>
</dbReference>
<sequence length="231" mass="25562">MKRFWKEVSAALVDGGWQVMLDGRPLKTQGKRQQIVPGEALARALAQEWTDQGEEIDPAGFVLRDMADYAIDVIAGDRADTVRALLAYGETDTLCYRAAPGEVLARRQDAAWEPLLAAAEATWGLKFARVSGIMHQPQPPETLTKLRALLEAKDDLTLAALRSLSGISASLIIALLSVHGQHDTQVLWQASELEELFQEEMWGRDAEAEARQAKRLRDFEAAIRFAGLVRV</sequence>
<accession>A0ABU8S2Y3</accession>
<protein>
    <submittedName>
        <fullName evidence="4">ATP12 family protein</fullName>
    </submittedName>
</protein>
<dbReference type="InterPro" id="IPR011419">
    <property type="entry name" value="ATP12_ATP_synth-F1-assembly"/>
</dbReference>
<evidence type="ECO:0000313" key="5">
    <source>
        <dbReference type="Proteomes" id="UP001379235"/>
    </source>
</evidence>
<evidence type="ECO:0000313" key="4">
    <source>
        <dbReference type="EMBL" id="MEJ6008307.1"/>
    </source>
</evidence>
<dbReference type="RefSeq" id="WP_339963846.1">
    <property type="nucleotide sequence ID" value="NZ_JBBHJY010000001.1"/>
</dbReference>